<accession>A0A9W9VUH9</accession>
<dbReference type="Pfam" id="PF01490">
    <property type="entry name" value="Aa_trans"/>
    <property type="match status" value="1"/>
</dbReference>
<dbReference type="GO" id="GO:0005774">
    <property type="term" value="C:vacuolar membrane"/>
    <property type="evidence" value="ECO:0007669"/>
    <property type="project" value="TreeGrafter"/>
</dbReference>
<evidence type="ECO:0000256" key="2">
    <source>
        <dbReference type="ARBA" id="ARBA00008066"/>
    </source>
</evidence>
<dbReference type="EMBL" id="JAPZBS010000001">
    <property type="protein sequence ID" value="KAJ5389528.1"/>
    <property type="molecule type" value="Genomic_DNA"/>
</dbReference>
<gene>
    <name evidence="9" type="ORF">N7496_000596</name>
</gene>
<sequence>MADNGEGSSLFPPRSVPIATSSIRSSSPAPESRQASIARLASPVPSASFGTSLSSRQGIPTGRPISTAAASNAEQNFRAVDNMASLPGPGQSMIASQLQESLGRSPPRFGTPSRLAGSPSIPPTLDSRPMASQYGSFDTNNNNNYAPDTNGAGAYEDPEVVRRHLVLPQNVSESRETGSELGTSHGDEEFSSLQLQGGDITRQVYRWAEDADTARFARSKSFSISRPAPEAETEDIHTIQVPGGFRRDFLRRTAGSPHRGSVHGSNAGAAPAQPQLPTSSFLEFLTLYGHFAGEELEEDDEVLGPDEYFSSDTWDEPDEARESGEDAALLRGGGAGRKKRKHKQRAPPGNTTTTGAVMLLLKSFVGTGILFLPRAFLNGGMLFSSMVLLGVSILSYYAFILLVNTRMRIEGSFGDIGGILYGKHMRRIILGSIVLSQLGFVSAYIVFVSQNLQAFVLAVSKCKSFIDIKYLVLLQLVIFLPLSLIRDIGKLGFTALIADAFILLGLLYIYYYDARTLIGNGGISDIKAFNPSTWSMFIGTAIFTYEGVGLIIPIQESMKQPRRFPGVLAGVMVVITLIFLSAGALSYAAYGSSTKTVILLNLPQDDKFVNVVQLLYSLAILLSTPLQLFPAIRILENELFTRSGKYNPYIKWKKNAFRFFLVFVCAFVAWGGAADLDKFVALVGSFACVPLIYVYPPLLHLRACAQSKRQAISDITLATLGVVCCIYTTALTLQNWVGADVPQSPGYCDSQ</sequence>
<dbReference type="OrthoDB" id="1684102at2759"/>
<keyword evidence="4 7" id="KW-1133">Transmembrane helix</keyword>
<feature type="region of interest" description="Disordered" evidence="6">
    <location>
        <begin position="310"/>
        <end position="351"/>
    </location>
</feature>
<feature type="transmembrane region" description="Helical" evidence="7">
    <location>
        <begin position="492"/>
        <end position="512"/>
    </location>
</feature>
<comment type="subcellular location">
    <subcellularLocation>
        <location evidence="1">Membrane</location>
        <topology evidence="1">Multi-pass membrane protein</topology>
    </subcellularLocation>
</comment>
<dbReference type="GeneID" id="81432704"/>
<dbReference type="GO" id="GO:0005302">
    <property type="term" value="F:L-tyrosine transmembrane transporter activity"/>
    <property type="evidence" value="ECO:0007669"/>
    <property type="project" value="TreeGrafter"/>
</dbReference>
<evidence type="ECO:0000313" key="10">
    <source>
        <dbReference type="Proteomes" id="UP001147782"/>
    </source>
</evidence>
<feature type="transmembrane region" description="Helical" evidence="7">
    <location>
        <begin position="468"/>
        <end position="485"/>
    </location>
</feature>
<feature type="region of interest" description="Disordered" evidence="6">
    <location>
        <begin position="99"/>
        <end position="125"/>
    </location>
</feature>
<comment type="similarity">
    <text evidence="2">Belongs to the amino acid/polyamine transporter 2 family.</text>
</comment>
<evidence type="ECO:0000313" key="9">
    <source>
        <dbReference type="EMBL" id="KAJ5389528.1"/>
    </source>
</evidence>
<dbReference type="PANTHER" id="PTHR22950:SF666">
    <property type="entry name" value="VACUOLAR AMINO ACID TRANSPORTER 4"/>
    <property type="match status" value="1"/>
</dbReference>
<reference evidence="9" key="1">
    <citation type="submission" date="2022-11" db="EMBL/GenBank/DDBJ databases">
        <authorList>
            <person name="Petersen C."/>
        </authorList>
    </citation>
    <scope>NUCLEOTIDE SEQUENCE</scope>
    <source>
        <strain evidence="9">IBT 29864</strain>
    </source>
</reference>
<dbReference type="FunFam" id="1.20.1740.10:FF:000067">
    <property type="entry name" value="Transmembrane domain transporter"/>
    <property type="match status" value="1"/>
</dbReference>
<evidence type="ECO:0000256" key="4">
    <source>
        <dbReference type="ARBA" id="ARBA00022989"/>
    </source>
</evidence>
<name>A0A9W9VUH9_9EURO</name>
<dbReference type="InterPro" id="IPR013057">
    <property type="entry name" value="AA_transpt_TM"/>
</dbReference>
<evidence type="ECO:0000256" key="1">
    <source>
        <dbReference type="ARBA" id="ARBA00004141"/>
    </source>
</evidence>
<keyword evidence="5 7" id="KW-0472">Membrane</keyword>
<evidence type="ECO:0000256" key="5">
    <source>
        <dbReference type="ARBA" id="ARBA00023136"/>
    </source>
</evidence>
<feature type="region of interest" description="Disordered" evidence="6">
    <location>
        <begin position="1"/>
        <end position="73"/>
    </location>
</feature>
<dbReference type="PANTHER" id="PTHR22950">
    <property type="entry name" value="AMINO ACID TRANSPORTER"/>
    <property type="match status" value="1"/>
</dbReference>
<evidence type="ECO:0000259" key="8">
    <source>
        <dbReference type="Pfam" id="PF01490"/>
    </source>
</evidence>
<feature type="compositionally biased region" description="Basic residues" evidence="6">
    <location>
        <begin position="336"/>
        <end position="345"/>
    </location>
</feature>
<feature type="compositionally biased region" description="Polar residues" evidence="6">
    <location>
        <begin position="48"/>
        <end position="58"/>
    </location>
</feature>
<keyword evidence="10" id="KW-1185">Reference proteome</keyword>
<feature type="transmembrane region" description="Helical" evidence="7">
    <location>
        <begin position="679"/>
        <end position="699"/>
    </location>
</feature>
<evidence type="ECO:0000256" key="6">
    <source>
        <dbReference type="SAM" id="MobiDB-lite"/>
    </source>
</evidence>
<comment type="caution">
    <text evidence="9">The sequence shown here is derived from an EMBL/GenBank/DDBJ whole genome shotgun (WGS) entry which is preliminary data.</text>
</comment>
<dbReference type="RefSeq" id="XP_056560256.1">
    <property type="nucleotide sequence ID" value="XM_056693527.1"/>
</dbReference>
<keyword evidence="3 7" id="KW-0812">Transmembrane</keyword>
<organism evidence="9 10">
    <name type="scientific">Penicillium cataractarum</name>
    <dbReference type="NCBI Taxonomy" id="2100454"/>
    <lineage>
        <taxon>Eukaryota</taxon>
        <taxon>Fungi</taxon>
        <taxon>Dikarya</taxon>
        <taxon>Ascomycota</taxon>
        <taxon>Pezizomycotina</taxon>
        <taxon>Eurotiomycetes</taxon>
        <taxon>Eurotiomycetidae</taxon>
        <taxon>Eurotiales</taxon>
        <taxon>Aspergillaceae</taxon>
        <taxon>Penicillium</taxon>
    </lineage>
</organism>
<feature type="transmembrane region" description="Helical" evidence="7">
    <location>
        <begin position="566"/>
        <end position="590"/>
    </location>
</feature>
<feature type="transmembrane region" description="Helical" evidence="7">
    <location>
        <begin position="428"/>
        <end position="448"/>
    </location>
</feature>
<feature type="domain" description="Amino acid transporter transmembrane" evidence="8">
    <location>
        <begin position="350"/>
        <end position="732"/>
    </location>
</feature>
<feature type="compositionally biased region" description="Low complexity" evidence="6">
    <location>
        <begin position="16"/>
        <end position="33"/>
    </location>
</feature>
<reference evidence="9" key="2">
    <citation type="journal article" date="2023" name="IMA Fungus">
        <title>Comparative genomic study of the Penicillium genus elucidates a diverse pangenome and 15 lateral gene transfer events.</title>
        <authorList>
            <person name="Petersen C."/>
            <person name="Sorensen T."/>
            <person name="Nielsen M.R."/>
            <person name="Sondergaard T.E."/>
            <person name="Sorensen J.L."/>
            <person name="Fitzpatrick D.A."/>
            <person name="Frisvad J.C."/>
            <person name="Nielsen K.L."/>
        </authorList>
    </citation>
    <scope>NUCLEOTIDE SEQUENCE</scope>
    <source>
        <strain evidence="9">IBT 29864</strain>
    </source>
</reference>
<evidence type="ECO:0000256" key="7">
    <source>
        <dbReference type="SAM" id="Phobius"/>
    </source>
</evidence>
<evidence type="ECO:0000256" key="3">
    <source>
        <dbReference type="ARBA" id="ARBA00022692"/>
    </source>
</evidence>
<dbReference type="Proteomes" id="UP001147782">
    <property type="component" value="Unassembled WGS sequence"/>
</dbReference>
<feature type="transmembrane region" description="Helical" evidence="7">
    <location>
        <begin position="610"/>
        <end position="635"/>
    </location>
</feature>
<feature type="transmembrane region" description="Helical" evidence="7">
    <location>
        <begin position="383"/>
        <end position="403"/>
    </location>
</feature>
<feature type="transmembrane region" description="Helical" evidence="7">
    <location>
        <begin position="532"/>
        <end position="554"/>
    </location>
</feature>
<feature type="region of interest" description="Disordered" evidence="6">
    <location>
        <begin position="251"/>
        <end position="275"/>
    </location>
</feature>
<dbReference type="AlphaFoldDB" id="A0A9W9VUH9"/>
<proteinExistence type="inferred from homology"/>
<protein>
    <submittedName>
        <fullName evidence="9">Amino acid transporter transmembrane</fullName>
    </submittedName>
</protein>
<feature type="transmembrane region" description="Helical" evidence="7">
    <location>
        <begin position="656"/>
        <end position="673"/>
    </location>
</feature>